<proteinExistence type="predicted"/>
<feature type="compositionally biased region" description="Acidic residues" evidence="1">
    <location>
        <begin position="9"/>
        <end position="20"/>
    </location>
</feature>
<accession>A0A9J2PQK1</accession>
<protein>
    <submittedName>
        <fullName evidence="3">C2H2-type domain-containing protein</fullName>
    </submittedName>
</protein>
<dbReference type="WBParaSite" id="ALUE_0001158901-mRNA-1">
    <property type="protein sequence ID" value="ALUE_0001158901-mRNA-1"/>
    <property type="gene ID" value="ALUE_0001158901"/>
</dbReference>
<organism evidence="2 3">
    <name type="scientific">Ascaris lumbricoides</name>
    <name type="common">Giant roundworm</name>
    <dbReference type="NCBI Taxonomy" id="6252"/>
    <lineage>
        <taxon>Eukaryota</taxon>
        <taxon>Metazoa</taxon>
        <taxon>Ecdysozoa</taxon>
        <taxon>Nematoda</taxon>
        <taxon>Chromadorea</taxon>
        <taxon>Rhabditida</taxon>
        <taxon>Spirurina</taxon>
        <taxon>Ascaridomorpha</taxon>
        <taxon>Ascaridoidea</taxon>
        <taxon>Ascarididae</taxon>
        <taxon>Ascaris</taxon>
    </lineage>
</organism>
<dbReference type="Proteomes" id="UP000036681">
    <property type="component" value="Unplaced"/>
</dbReference>
<evidence type="ECO:0000256" key="1">
    <source>
        <dbReference type="SAM" id="MobiDB-lite"/>
    </source>
</evidence>
<keyword evidence="2" id="KW-1185">Reference proteome</keyword>
<feature type="region of interest" description="Disordered" evidence="1">
    <location>
        <begin position="1"/>
        <end position="25"/>
    </location>
</feature>
<name>A0A9J2PQK1_ASCLU</name>
<evidence type="ECO:0000313" key="3">
    <source>
        <dbReference type="WBParaSite" id="ALUE_0001158901-mRNA-1"/>
    </source>
</evidence>
<reference evidence="3" key="1">
    <citation type="submission" date="2023-03" db="UniProtKB">
        <authorList>
            <consortium name="WormBaseParasite"/>
        </authorList>
    </citation>
    <scope>IDENTIFICATION</scope>
</reference>
<evidence type="ECO:0000313" key="2">
    <source>
        <dbReference type="Proteomes" id="UP000036681"/>
    </source>
</evidence>
<sequence length="746" mass="86756">MEMLSNSESFDDDDDDDDGDDRLITQNADEDEACTSWADISSFFSHSQWKEANYSHKLYRERRNSQYQEASLLKKRRTRLSSLEVSIIRASTANDVIESCCKKCAEKGREVHYETQFLLCARLHALYHMFVEHNNERERLLAKTEKCKIEQEIGVLLEFRVRTEKDIEGLKCFADEIDALSIGDYRLVSAILQSAQGDIDVDSNVYLRVCFCYKTFADYTQLCAHLTNEHGIVFRYTESFDFYPINERSFCGKSLLAVNLLPSGKYFSWKCFVCVWNDKRQSEIVLRLMAVYHLRNAHHKDVRAMCIASNEKWFLEKKLAMELKFTPPTENEIRWFLEKKLAMELKFTPPTENEIRNQFYKTWRHQTPSWAEIHGSLLIRFTCKVFSSTMLRTSGTEIAKRLQVTDERILSAIRNSTVGVIKSDDLPIVCFCYRTFKKYFSYEMHLRNVHSVAIPRRKNVRILQTRDLKSSIGSHMTVDATSGVKQSEKIAIKSRSSKQASVKHRNCSSLLDDTHGDVLLDSEQESRALIACNYRELLGGDFCVGSSKLQGKRMHRRTERFFWKCGLCSEGDKILSNDDCILYSELGAILSLWAHLQKRHSKCDGLSDSLWGVLAAENNFPVTPPCLEVIEEKPLSYKRSFGSTACFKCDHFPVFYISDEFSLIVHLLQVHMADVDNEILDFLDESFTVEEPILEYTILKSYKAKQPPRRRQPCVRRICRQCFSLMDYLNEMRILEHYYKNHLDQL</sequence>
<dbReference type="AlphaFoldDB" id="A0A9J2PQK1"/>